<feature type="domain" description="Cytochrome c assembly protein" evidence="5">
    <location>
        <begin position="91"/>
        <end position="296"/>
    </location>
</feature>
<dbReference type="InterPro" id="IPR003567">
    <property type="entry name" value="Cyt_c_biogenesis"/>
</dbReference>
<evidence type="ECO:0000256" key="4">
    <source>
        <dbReference type="SAM" id="Phobius"/>
    </source>
</evidence>
<dbReference type="PANTHER" id="PTHR43653">
    <property type="entry name" value="CYTOCHROME C ASSEMBLY PROTEIN-RELATED"/>
    <property type="match status" value="1"/>
</dbReference>
<feature type="transmembrane region" description="Helical" evidence="4">
    <location>
        <begin position="207"/>
        <end position="226"/>
    </location>
</feature>
<keyword evidence="4" id="KW-0472">Membrane</keyword>
<dbReference type="Pfam" id="PF01578">
    <property type="entry name" value="Cytochrom_C_asm"/>
    <property type="match status" value="1"/>
</dbReference>
<feature type="transmembrane region" description="Helical" evidence="4">
    <location>
        <begin position="84"/>
        <end position="112"/>
    </location>
</feature>
<accession>A0ABS5V2L4</accession>
<dbReference type="Pfam" id="PF16327">
    <property type="entry name" value="CcmF_C"/>
    <property type="match status" value="1"/>
</dbReference>
<feature type="transmembrane region" description="Helical" evidence="4">
    <location>
        <begin position="246"/>
        <end position="264"/>
    </location>
</feature>
<proteinExistence type="inferred from homology"/>
<comment type="similarity">
    <text evidence="1">Belongs to the CcmF/CycK/Ccl1/NrfE/CcsA family.</text>
</comment>
<evidence type="ECO:0000313" key="7">
    <source>
        <dbReference type="EMBL" id="MBT1444062.1"/>
    </source>
</evidence>
<feature type="transmembrane region" description="Helical" evidence="4">
    <location>
        <begin position="393"/>
        <end position="410"/>
    </location>
</feature>
<feature type="transmembrane region" description="Helical" evidence="4">
    <location>
        <begin position="439"/>
        <end position="457"/>
    </location>
</feature>
<keyword evidence="8" id="KW-1185">Reference proteome</keyword>
<name>A0ABS5V2L4_9GAMM</name>
<feature type="transmembrane region" description="Helical" evidence="4">
    <location>
        <begin position="271"/>
        <end position="293"/>
    </location>
</feature>
<feature type="transmembrane region" description="Helical" evidence="4">
    <location>
        <begin position="350"/>
        <end position="373"/>
    </location>
</feature>
<evidence type="ECO:0000256" key="2">
    <source>
        <dbReference type="ARBA" id="ARBA00022748"/>
    </source>
</evidence>
<keyword evidence="4" id="KW-1133">Transmembrane helix</keyword>
<feature type="domain" description="Cytochrome c-type biogenesis protein CcmF C-terminal" evidence="6">
    <location>
        <begin position="316"/>
        <end position="617"/>
    </location>
</feature>
<evidence type="ECO:0000313" key="8">
    <source>
        <dbReference type="Proteomes" id="UP001195903"/>
    </source>
</evidence>
<dbReference type="RefSeq" id="WP_214506272.1">
    <property type="nucleotide sequence ID" value="NZ_JAHEPS010000002.1"/>
</dbReference>
<sequence>MLAETGHFLLILAIVVALGSGCLMLAAHWQPGRAPYLERQSRALALLGACSWLGAMAVLALCFITDDFSVAYVANHSNTALPLLFKVAALWGSHEGSLLFWAALLALFAVLFFNTEPTLGLSQWLLVGFGLVILLSANPFMRLLPGVPPEGRDLNPVLQDIGLILHPPMLFIGYVFLCLMFVQVMANLWQGNTDKAHQAGERRLRTLTLFGWLFLTGGNVLGSWWAYNELGWGGWWFWDPVENAAFIPWLLTTALLHCFVAPTVNGKPQPLLQSAATLLTITAFGCCLLGSFLVRSGIVQSVHAFASSPERGISLLLLLAGCLVPALYLFAVRHLKGDGQGAPTPAPPLLLLLGMAVIASAALTVLLGTLYPLLHELLGLGKISVGAPYFNSVFVPLVWLAALAMGWRWFASHQQRLQAAIGALLLPLGWLYFNQPDSMLYALMGLSAACWLLFAEVTQWFSSNSRRRWARLAHLGAAISILGATFVSQYETEAVLRMGPDTGKTISSLGSDYSFVYRETARVETRAFHAIEGRIELLGDDGMRLHWLYPQRQSFKSNGMEMSQAGIVHGVWQDFYVSMGQKLDDNTYLIRLSVKPLVSWLWLGGGLMMLAAIASLLQPLLRARLSPTGQRPQKLDDNAKPANPATAAEVL</sequence>
<gene>
    <name evidence="7" type="primary">ccsA</name>
    <name evidence="7" type="ORF">KJI95_05935</name>
</gene>
<dbReference type="InterPro" id="IPR002541">
    <property type="entry name" value="Cyt_c_assembly"/>
</dbReference>
<feature type="region of interest" description="Disordered" evidence="3">
    <location>
        <begin position="628"/>
        <end position="651"/>
    </location>
</feature>
<keyword evidence="2" id="KW-0201">Cytochrome c-type biogenesis</keyword>
<evidence type="ECO:0000256" key="1">
    <source>
        <dbReference type="ARBA" id="ARBA00009186"/>
    </source>
</evidence>
<keyword evidence="4" id="KW-0812">Transmembrane</keyword>
<feature type="transmembrane region" description="Helical" evidence="4">
    <location>
        <begin position="417"/>
        <end position="433"/>
    </location>
</feature>
<feature type="transmembrane region" description="Helical" evidence="4">
    <location>
        <begin position="600"/>
        <end position="621"/>
    </location>
</feature>
<feature type="transmembrane region" description="Helical" evidence="4">
    <location>
        <begin position="313"/>
        <end position="330"/>
    </location>
</feature>
<feature type="transmembrane region" description="Helical" evidence="4">
    <location>
        <begin position="41"/>
        <end position="64"/>
    </location>
</feature>
<comment type="caution">
    <text evidence="7">The sequence shown here is derived from an EMBL/GenBank/DDBJ whole genome shotgun (WGS) entry which is preliminary data.</text>
</comment>
<reference evidence="7 8" key="1">
    <citation type="submission" date="2021-05" db="EMBL/GenBank/DDBJ databases">
        <title>Shewanella sp. JM162201.</title>
        <authorList>
            <person name="Xu S."/>
            <person name="Li A."/>
        </authorList>
    </citation>
    <scope>NUCLEOTIDE SEQUENCE [LARGE SCALE GENOMIC DNA]</scope>
    <source>
        <strain evidence="7 8">JM162201</strain>
    </source>
</reference>
<protein>
    <submittedName>
        <fullName evidence="7">Cytochrome c biogenesis protein CcsA</fullName>
    </submittedName>
</protein>
<evidence type="ECO:0000259" key="5">
    <source>
        <dbReference type="Pfam" id="PF01578"/>
    </source>
</evidence>
<dbReference type="InterPro" id="IPR032523">
    <property type="entry name" value="CcmF_C"/>
</dbReference>
<evidence type="ECO:0000256" key="3">
    <source>
        <dbReference type="SAM" id="MobiDB-lite"/>
    </source>
</evidence>
<feature type="transmembrane region" description="Helical" evidence="4">
    <location>
        <begin position="6"/>
        <end position="29"/>
    </location>
</feature>
<dbReference type="EMBL" id="JAHEPS010000002">
    <property type="protein sequence ID" value="MBT1444062.1"/>
    <property type="molecule type" value="Genomic_DNA"/>
</dbReference>
<dbReference type="Proteomes" id="UP001195903">
    <property type="component" value="Unassembled WGS sequence"/>
</dbReference>
<dbReference type="PRINTS" id="PR01410">
    <property type="entry name" value="CCBIOGENESIS"/>
</dbReference>
<feature type="transmembrane region" description="Helical" evidence="4">
    <location>
        <begin position="124"/>
        <end position="144"/>
    </location>
</feature>
<feature type="transmembrane region" description="Helical" evidence="4">
    <location>
        <begin position="164"/>
        <end position="186"/>
    </location>
</feature>
<organism evidence="7 8">
    <name type="scientific">Shewanella jiangmenensis</name>
    <dbReference type="NCBI Taxonomy" id="2837387"/>
    <lineage>
        <taxon>Bacteria</taxon>
        <taxon>Pseudomonadati</taxon>
        <taxon>Pseudomonadota</taxon>
        <taxon>Gammaproteobacteria</taxon>
        <taxon>Alteromonadales</taxon>
        <taxon>Shewanellaceae</taxon>
        <taxon>Shewanella</taxon>
    </lineage>
</organism>
<evidence type="ECO:0000259" key="6">
    <source>
        <dbReference type="Pfam" id="PF16327"/>
    </source>
</evidence>
<dbReference type="PANTHER" id="PTHR43653:SF1">
    <property type="entry name" value="CYTOCHROME C-TYPE BIOGENESIS PROTEIN CCMF"/>
    <property type="match status" value="1"/>
</dbReference>